<keyword evidence="4" id="KW-0067">ATP-binding</keyword>
<evidence type="ECO:0000313" key="9">
    <source>
        <dbReference type="EMBL" id="AKI81212.1"/>
    </source>
</evidence>
<dbReference type="GO" id="GO:0003724">
    <property type="term" value="F:RNA helicase activity"/>
    <property type="evidence" value="ECO:0007669"/>
    <property type="project" value="UniProtKB-EC"/>
</dbReference>
<evidence type="ECO:0000256" key="4">
    <source>
        <dbReference type="ARBA" id="ARBA00022840"/>
    </source>
</evidence>
<dbReference type="CDD" id="cd18793">
    <property type="entry name" value="SF2_C_SNF"/>
    <property type="match status" value="1"/>
</dbReference>
<feature type="domain" description="Helicase C-terminal" evidence="6">
    <location>
        <begin position="273"/>
        <end position="442"/>
    </location>
</feature>
<evidence type="ECO:0000313" key="11">
    <source>
        <dbReference type="Proteomes" id="UP000241474"/>
    </source>
</evidence>
<dbReference type="GeneID" id="9925170"/>
<evidence type="ECO:0000313" key="10">
    <source>
        <dbReference type="Proteomes" id="UP000201519"/>
    </source>
</evidence>
<evidence type="ECO:0000256" key="3">
    <source>
        <dbReference type="ARBA" id="ARBA00022806"/>
    </source>
</evidence>
<dbReference type="Pfam" id="PF00176">
    <property type="entry name" value="SNF2-rel_dom"/>
    <property type="match status" value="1"/>
</dbReference>
<dbReference type="PROSITE" id="PS51194">
    <property type="entry name" value="HELICASE_CTER"/>
    <property type="match status" value="1"/>
</dbReference>
<evidence type="ECO:0000256" key="2">
    <source>
        <dbReference type="ARBA" id="ARBA00022801"/>
    </source>
</evidence>
<protein>
    <submittedName>
        <fullName evidence="7">Putative ATP-dependent RNA helicase</fullName>
        <ecNumber evidence="7">3.6.4.13</ecNumber>
    </submittedName>
</protein>
<dbReference type="GO" id="GO:0031297">
    <property type="term" value="P:replication fork processing"/>
    <property type="evidence" value="ECO:0007669"/>
    <property type="project" value="TreeGrafter"/>
</dbReference>
<dbReference type="GO" id="GO:0016787">
    <property type="term" value="F:hydrolase activity"/>
    <property type="evidence" value="ECO:0007669"/>
    <property type="project" value="UniProtKB-KW"/>
</dbReference>
<dbReference type="Gene3D" id="3.40.50.300">
    <property type="entry name" value="P-loop containing nucleotide triphosphate hydrolases"/>
    <property type="match status" value="2"/>
</dbReference>
<keyword evidence="3 7" id="KW-0347">Helicase</keyword>
<organism evidence="7 10">
    <name type="scientific">Acanthamoeba polyphaga mimivirus</name>
    <name type="common">APMV</name>
    <dbReference type="NCBI Taxonomy" id="212035"/>
    <lineage>
        <taxon>Viruses</taxon>
        <taxon>Varidnaviria</taxon>
        <taxon>Bamfordvirae</taxon>
        <taxon>Nucleocytoviricota</taxon>
        <taxon>Megaviricetes</taxon>
        <taxon>Imitervirales</taxon>
        <taxon>Mimiviridae</taxon>
        <taxon>Megamimivirinae</taxon>
        <taxon>Mimivirus</taxon>
        <taxon>Mimivirus bradfordmassiliense</taxon>
    </lineage>
</organism>
<dbReference type="GO" id="GO:0004520">
    <property type="term" value="F:DNA endonuclease activity"/>
    <property type="evidence" value="ECO:0007669"/>
    <property type="project" value="TreeGrafter"/>
</dbReference>
<reference evidence="7 10" key="1">
    <citation type="journal article" date="2011" name="Virol. J.">
        <title>Breaking the 1000-gene barrier for Mimivirus using ultra-deep genome and transcriptome sequencing.</title>
        <authorList>
            <person name="Legendre M."/>
            <person name="Santini S."/>
            <person name="Rico A."/>
            <person name="Abergel C."/>
            <person name="Claverie J.M."/>
        </authorList>
    </citation>
    <scope>NUCLEOTIDE SEQUENCE [LARGE SCALE GENOMIC DNA]</scope>
</reference>
<dbReference type="InterPro" id="IPR001650">
    <property type="entry name" value="Helicase_C-like"/>
</dbReference>
<dbReference type="PANTHER" id="PTHR45766">
    <property type="entry name" value="DNA ANNEALING HELICASE AND ENDONUCLEASE ZRANB3 FAMILY MEMBER"/>
    <property type="match status" value="1"/>
</dbReference>
<gene>
    <name evidence="7" type="primary">L538</name>
</gene>
<keyword evidence="2 7" id="KW-0378">Hydrolase</keyword>
<reference evidence="11 12" key="2">
    <citation type="submission" date="2014-10" db="EMBL/GenBank/DDBJ databases">
        <title>Pan-genome analysis of Brazilian lineage A amoebal mimiviruses.</title>
        <authorList>
            <person name="Assis F.L."/>
            <person name="Abrahao J.S."/>
            <person name="Kroon E.G."/>
            <person name="Dornas F.P."/>
            <person name="Andrade K.R."/>
            <person name="Borato P.V.M."/>
            <person name="Pilotto M.R."/>
            <person name="Benamar S."/>
            <person name="LaScola B."/>
            <person name="Colson P."/>
        </authorList>
    </citation>
    <scope>NUCLEOTIDE SEQUENCE [LARGE SCALE GENOMIC DNA]</scope>
    <source>
        <strain evidence="9 12">Amazonia</strain>
        <strain evidence="8 11">Oyster</strain>
    </source>
</reference>
<dbReference type="Proteomes" id="UP000201519">
    <property type="component" value="Segment"/>
</dbReference>
<evidence type="ECO:0000256" key="1">
    <source>
        <dbReference type="ARBA" id="ARBA00022741"/>
    </source>
</evidence>
<keyword evidence="1" id="KW-0547">Nucleotide-binding</keyword>
<name>A0A0G2Y0W8_MIMIV</name>
<dbReference type="SMART" id="SM00490">
    <property type="entry name" value="HELICc"/>
    <property type="match status" value="1"/>
</dbReference>
<dbReference type="Proteomes" id="UP000241474">
    <property type="component" value="Segment"/>
</dbReference>
<dbReference type="GO" id="GO:0005524">
    <property type="term" value="F:ATP binding"/>
    <property type="evidence" value="ECO:0007669"/>
    <property type="project" value="UniProtKB-KW"/>
</dbReference>
<dbReference type="SMART" id="SM00487">
    <property type="entry name" value="DEXDc"/>
    <property type="match status" value="1"/>
</dbReference>
<organismHost>
    <name type="scientific">Acanthamoeba polyphaga</name>
    <name type="common">Amoeba</name>
    <dbReference type="NCBI Taxonomy" id="5757"/>
</organismHost>
<dbReference type="EMBL" id="KM982403">
    <property type="protein sequence ID" value="AKI81212.1"/>
    <property type="molecule type" value="Genomic_DNA"/>
</dbReference>
<dbReference type="InterPro" id="IPR049730">
    <property type="entry name" value="SNF2/RAD54-like_C"/>
</dbReference>
<dbReference type="Proteomes" id="UP000274448">
    <property type="component" value="Segment"/>
</dbReference>
<dbReference type="KEGG" id="vg:9925170"/>
<evidence type="ECO:0000313" key="7">
    <source>
        <dbReference type="EMBL" id="ADO18262.1"/>
    </source>
</evidence>
<dbReference type="OrthoDB" id="1247at10239"/>
<evidence type="ECO:0000259" key="5">
    <source>
        <dbReference type="PROSITE" id="PS51192"/>
    </source>
</evidence>
<accession>A0A0G2Y0W8</accession>
<dbReference type="EMBL" id="KM982401">
    <property type="protein sequence ID" value="AKI79315.1"/>
    <property type="molecule type" value="Genomic_DNA"/>
</dbReference>
<dbReference type="EMBL" id="HQ336222">
    <property type="protein sequence ID" value="ADO18262.1"/>
    <property type="molecule type" value="Genomic_DNA"/>
</dbReference>
<keyword evidence="10" id="KW-1185">Reference proteome</keyword>
<accession>E3VYV5</accession>
<dbReference type="PROSITE" id="PS51192">
    <property type="entry name" value="HELICASE_ATP_BIND_1"/>
    <property type="match status" value="1"/>
</dbReference>
<dbReference type="EC" id="3.6.4.13" evidence="7"/>
<dbReference type="Pfam" id="PF00271">
    <property type="entry name" value="Helicase_C"/>
    <property type="match status" value="1"/>
</dbReference>
<dbReference type="InterPro" id="IPR000330">
    <property type="entry name" value="SNF2_N"/>
</dbReference>
<evidence type="ECO:0000259" key="6">
    <source>
        <dbReference type="PROSITE" id="PS51194"/>
    </source>
</evidence>
<feature type="domain" description="Helicase ATP-binding" evidence="5">
    <location>
        <begin position="14"/>
        <end position="151"/>
    </location>
</feature>
<dbReference type="GO" id="GO:0006281">
    <property type="term" value="P:DNA repair"/>
    <property type="evidence" value="ECO:0007669"/>
    <property type="project" value="TreeGrafter"/>
</dbReference>
<sequence length="445" mass="51600">MDSIILKNHQKKPIEFMKNNRGVILYHSTGAGKTLTAIYSVYQFDYPIIIIGPKSSKKAFTDNIEKAGMDISRFTFYTYTKIKMILESDITIFKNMSVIVDEAHSLRNENMYNLYISSALMLASKIILLTATPVVNYFNDLAVLVNIVRGEDSLPTERALFDQMFYDEETMTLINAPILFNKLLNTISYYKIIDTINYPTSESHIKQVEMDHLQIDEYKYYIKQILYSNENVPDNVDIFNINYGLLPSKKRNFFLNVTRQLSNVAKIADTSPKIEDIMKYIISGPYPIVIYSNFLKSGIYTLAVRLEKENISYKIISGFVSQDKLNMIVNNYNNGLFKVLLISSAGSESLDLKNTRQVHIMEPHWNESKIIQVIGRSIRYGSHISLPQNERKVDIYRWISIFPNQYRNISADEYLTTLSQRKMELWNKYNQIVIDASIENNYFAK</sequence>
<evidence type="ECO:0000313" key="12">
    <source>
        <dbReference type="Proteomes" id="UP000274448"/>
    </source>
</evidence>
<proteinExistence type="predicted"/>
<dbReference type="SUPFAM" id="SSF52540">
    <property type="entry name" value="P-loop containing nucleoside triphosphate hydrolases"/>
    <property type="match status" value="1"/>
</dbReference>
<evidence type="ECO:0000313" key="8">
    <source>
        <dbReference type="EMBL" id="AKI79315.1"/>
    </source>
</evidence>
<dbReference type="InterPro" id="IPR027417">
    <property type="entry name" value="P-loop_NTPase"/>
</dbReference>
<dbReference type="InterPro" id="IPR014001">
    <property type="entry name" value="Helicase_ATP-bd"/>
</dbReference>
<dbReference type="PANTHER" id="PTHR45766:SF3">
    <property type="entry name" value="DNA ANNEALING HELICASE AND ENDONUCLEASE ZRANB3"/>
    <property type="match status" value="1"/>
</dbReference>
<dbReference type="RefSeq" id="YP_003987051.1">
    <property type="nucleotide sequence ID" value="NC_014649.1"/>
</dbReference>